<evidence type="ECO:0000256" key="13">
    <source>
        <dbReference type="RuleBase" id="RU003785"/>
    </source>
</evidence>
<keyword evidence="8 10" id="KW-0460">Magnesium</keyword>
<evidence type="ECO:0000256" key="6">
    <source>
        <dbReference type="ARBA" id="ARBA00022741"/>
    </source>
</evidence>
<evidence type="ECO:0000256" key="4">
    <source>
        <dbReference type="ARBA" id="ARBA00022679"/>
    </source>
</evidence>
<evidence type="ECO:0000256" key="5">
    <source>
        <dbReference type="ARBA" id="ARBA00022694"/>
    </source>
</evidence>
<comment type="catalytic activity">
    <reaction evidence="9 10 11">
        <text>adenosine(37) in tRNA + dimethylallyl diphosphate = N(6)-dimethylallyladenosine(37) in tRNA + diphosphate</text>
        <dbReference type="Rhea" id="RHEA:26482"/>
        <dbReference type="Rhea" id="RHEA-COMP:10162"/>
        <dbReference type="Rhea" id="RHEA-COMP:10375"/>
        <dbReference type="ChEBI" id="CHEBI:33019"/>
        <dbReference type="ChEBI" id="CHEBI:57623"/>
        <dbReference type="ChEBI" id="CHEBI:74411"/>
        <dbReference type="ChEBI" id="CHEBI:74415"/>
        <dbReference type="EC" id="2.5.1.75"/>
    </reaction>
</comment>
<evidence type="ECO:0000256" key="10">
    <source>
        <dbReference type="HAMAP-Rule" id="MF_00185"/>
    </source>
</evidence>
<dbReference type="AlphaFoldDB" id="A0A8J6MYI1"/>
<accession>A0A8J6MYI1</accession>
<gene>
    <name evidence="10 14" type="primary">miaA</name>
    <name evidence="14" type="ORF">H8E19_07355</name>
</gene>
<dbReference type="PANTHER" id="PTHR11088">
    <property type="entry name" value="TRNA DIMETHYLALLYLTRANSFERASE"/>
    <property type="match status" value="1"/>
</dbReference>
<comment type="function">
    <text evidence="2 10 12">Catalyzes the transfer of a dimethylallyl group onto the adenine at position 37 in tRNAs that read codons beginning with uridine, leading to the formation of N6-(dimethylallyl)adenosine (i(6)A).</text>
</comment>
<keyword evidence="7 10" id="KW-0067">ATP-binding</keyword>
<comment type="subunit">
    <text evidence="10">Monomer.</text>
</comment>
<feature type="site" description="Interaction with substrate tRNA" evidence="10">
    <location>
        <position position="105"/>
    </location>
</feature>
<comment type="cofactor">
    <cofactor evidence="1 10">
        <name>Mg(2+)</name>
        <dbReference type="ChEBI" id="CHEBI:18420"/>
    </cofactor>
</comment>
<dbReference type="InterPro" id="IPR018022">
    <property type="entry name" value="IPT"/>
</dbReference>
<dbReference type="InterPro" id="IPR039657">
    <property type="entry name" value="Dimethylallyltransferase"/>
</dbReference>
<dbReference type="SUPFAM" id="SSF52540">
    <property type="entry name" value="P-loop containing nucleoside triphosphate hydrolases"/>
    <property type="match status" value="2"/>
</dbReference>
<comment type="similarity">
    <text evidence="3 10 13">Belongs to the IPP transferase family.</text>
</comment>
<dbReference type="EMBL" id="JACNJD010000197">
    <property type="protein sequence ID" value="MBC8177207.1"/>
    <property type="molecule type" value="Genomic_DNA"/>
</dbReference>
<dbReference type="HAMAP" id="MF_00185">
    <property type="entry name" value="IPP_trans"/>
    <property type="match status" value="1"/>
</dbReference>
<dbReference type="PANTHER" id="PTHR11088:SF60">
    <property type="entry name" value="TRNA DIMETHYLALLYLTRANSFERASE"/>
    <property type="match status" value="1"/>
</dbReference>
<proteinExistence type="inferred from homology"/>
<evidence type="ECO:0000256" key="1">
    <source>
        <dbReference type="ARBA" id="ARBA00001946"/>
    </source>
</evidence>
<sequence length="311" mass="35398">MSEDKRPKIIVIAGPTASGKTTLAVDLANALSGEVVNADAMQVYRGMDIGTAKPTHDEQREIPHHMLDVVNPDEDCNAAIYRRMALPIVNEICSKGKTCLVVGGTGLYIRGLIGGLMESPPSDPELRERLRMECKIHGTAKLHEKLEALDPERAESIHPNDGVRIIRAIEINYLSDLRSSDLMKRHGFRERSLNALKLCLNVDREDLYHRINERSVNMADKGLIEETRALLELGYSPDLKSMKAIGYRHMIRYLKGEWSLEETITKLKRDTRRYAKRQLTWFKAEPGVIWVDPEDLDMVIKRIRLFLSERT</sequence>
<evidence type="ECO:0000256" key="8">
    <source>
        <dbReference type="ARBA" id="ARBA00022842"/>
    </source>
</evidence>
<dbReference type="EC" id="2.5.1.75" evidence="10"/>
<evidence type="ECO:0000256" key="7">
    <source>
        <dbReference type="ARBA" id="ARBA00022840"/>
    </source>
</evidence>
<evidence type="ECO:0000256" key="11">
    <source>
        <dbReference type="RuleBase" id="RU003783"/>
    </source>
</evidence>
<feature type="binding site" evidence="10">
    <location>
        <begin position="16"/>
        <end position="21"/>
    </location>
    <ligand>
        <name>substrate</name>
    </ligand>
</feature>
<evidence type="ECO:0000313" key="15">
    <source>
        <dbReference type="Proteomes" id="UP000650524"/>
    </source>
</evidence>
<evidence type="ECO:0000256" key="9">
    <source>
        <dbReference type="ARBA" id="ARBA00049563"/>
    </source>
</evidence>
<organism evidence="14 15">
    <name type="scientific">Candidatus Desulfacyla euxinica</name>
    <dbReference type="NCBI Taxonomy" id="2841693"/>
    <lineage>
        <taxon>Bacteria</taxon>
        <taxon>Deltaproteobacteria</taxon>
        <taxon>Candidatus Desulfacyla</taxon>
    </lineage>
</organism>
<dbReference type="Gene3D" id="1.10.20.140">
    <property type="match status" value="1"/>
</dbReference>
<dbReference type="GO" id="GO:0005524">
    <property type="term" value="F:ATP binding"/>
    <property type="evidence" value="ECO:0007669"/>
    <property type="project" value="UniProtKB-UniRule"/>
</dbReference>
<keyword evidence="4 10" id="KW-0808">Transferase</keyword>
<evidence type="ECO:0000313" key="14">
    <source>
        <dbReference type="EMBL" id="MBC8177207.1"/>
    </source>
</evidence>
<dbReference type="Proteomes" id="UP000650524">
    <property type="component" value="Unassembled WGS sequence"/>
</dbReference>
<protein>
    <recommendedName>
        <fullName evidence="10">tRNA dimethylallyltransferase</fullName>
        <ecNumber evidence="10">2.5.1.75</ecNumber>
    </recommendedName>
    <alternativeName>
        <fullName evidence="10">Dimethylallyl diphosphate:tRNA dimethylallyltransferase</fullName>
        <shortName evidence="10">DMAPP:tRNA dimethylallyltransferase</shortName>
        <shortName evidence="10">DMATase</shortName>
    </alternativeName>
    <alternativeName>
        <fullName evidence="10">Isopentenyl-diphosphate:tRNA isopentenyltransferase</fullName>
        <shortName evidence="10">IPP transferase</shortName>
        <shortName evidence="10">IPPT</shortName>
        <shortName evidence="10">IPTase</shortName>
    </alternativeName>
</protein>
<comment type="caution">
    <text evidence="10">Lacks conserved residue(s) required for the propagation of feature annotation.</text>
</comment>
<dbReference type="Pfam" id="PF01715">
    <property type="entry name" value="IPPT"/>
    <property type="match status" value="1"/>
</dbReference>
<dbReference type="GO" id="GO:0006400">
    <property type="term" value="P:tRNA modification"/>
    <property type="evidence" value="ECO:0007669"/>
    <property type="project" value="TreeGrafter"/>
</dbReference>
<reference evidence="14 15" key="1">
    <citation type="submission" date="2020-08" db="EMBL/GenBank/DDBJ databases">
        <title>Bridging the membrane lipid divide: bacteria of the FCB group superphylum have the potential to synthesize archaeal ether lipids.</title>
        <authorList>
            <person name="Villanueva L."/>
            <person name="Von Meijenfeldt F.A.B."/>
            <person name="Westbye A.B."/>
            <person name="Yadav S."/>
            <person name="Hopmans E.C."/>
            <person name="Dutilh B.E."/>
            <person name="Sinninghe Damste J.S."/>
        </authorList>
    </citation>
    <scope>NUCLEOTIDE SEQUENCE [LARGE SCALE GENOMIC DNA]</scope>
    <source>
        <strain evidence="14">NIOZ-UU27</strain>
    </source>
</reference>
<evidence type="ECO:0000256" key="12">
    <source>
        <dbReference type="RuleBase" id="RU003784"/>
    </source>
</evidence>
<keyword evidence="5 10" id="KW-0819">tRNA processing</keyword>
<dbReference type="NCBIfam" id="TIGR00174">
    <property type="entry name" value="miaA"/>
    <property type="match status" value="1"/>
</dbReference>
<comment type="caution">
    <text evidence="14">The sequence shown here is derived from an EMBL/GenBank/DDBJ whole genome shotgun (WGS) entry which is preliminary data.</text>
</comment>
<dbReference type="GO" id="GO:0052381">
    <property type="term" value="F:tRNA dimethylallyltransferase activity"/>
    <property type="evidence" value="ECO:0007669"/>
    <property type="project" value="UniProtKB-UniRule"/>
</dbReference>
<feature type="binding site" evidence="10">
    <location>
        <begin position="14"/>
        <end position="21"/>
    </location>
    <ligand>
        <name>ATP</name>
        <dbReference type="ChEBI" id="CHEBI:30616"/>
    </ligand>
</feature>
<keyword evidence="6 10" id="KW-0547">Nucleotide-binding</keyword>
<name>A0A8J6MYI1_9DELT</name>
<evidence type="ECO:0000256" key="3">
    <source>
        <dbReference type="ARBA" id="ARBA00005842"/>
    </source>
</evidence>
<dbReference type="InterPro" id="IPR027417">
    <property type="entry name" value="P-loop_NTPase"/>
</dbReference>
<evidence type="ECO:0000256" key="2">
    <source>
        <dbReference type="ARBA" id="ARBA00003213"/>
    </source>
</evidence>
<feature type="site" description="Interaction with substrate tRNA" evidence="10">
    <location>
        <position position="127"/>
    </location>
</feature>
<dbReference type="Gene3D" id="3.40.50.300">
    <property type="entry name" value="P-loop containing nucleotide triphosphate hydrolases"/>
    <property type="match status" value="1"/>
</dbReference>